<proteinExistence type="predicted"/>
<comment type="subcellular location">
    <subcellularLocation>
        <location evidence="1">Cell outer membrane</location>
    </subcellularLocation>
</comment>
<dbReference type="PRINTS" id="PR01021">
    <property type="entry name" value="OMPADOMAIN"/>
</dbReference>
<keyword evidence="3" id="KW-0998">Cell outer membrane</keyword>
<organism evidence="7 8">
    <name type="scientific">Undibacterium danionis</name>
    <dbReference type="NCBI Taxonomy" id="1812100"/>
    <lineage>
        <taxon>Bacteria</taxon>
        <taxon>Pseudomonadati</taxon>
        <taxon>Pseudomonadota</taxon>
        <taxon>Betaproteobacteria</taxon>
        <taxon>Burkholderiales</taxon>
        <taxon>Oxalobacteraceae</taxon>
        <taxon>Undibacterium</taxon>
    </lineage>
</organism>
<reference evidence="7 8" key="1">
    <citation type="submission" date="2024-09" db="EMBL/GenBank/DDBJ databases">
        <authorList>
            <person name="Sun Q."/>
            <person name="Mori K."/>
        </authorList>
    </citation>
    <scope>NUCLEOTIDE SEQUENCE [LARGE SCALE GENOMIC DNA]</scope>
    <source>
        <strain evidence="7 8">CCM 8677</strain>
    </source>
</reference>
<dbReference type="InterPro" id="IPR006665">
    <property type="entry name" value="OmpA-like"/>
</dbReference>
<sequence length="345" mass="37652">MKKSIIAALSSALLLILSLNTTISHADEASEWGKDVIKGQDHPMIKRFTGSWLTGYLAEEWNAATIPMSAQIDSDKKFKESLTLEGKVTRLLYLAPRGKSTLEVFRNYEQALKSAGFKARFSCEKDCAALYYAWSKLSKPTDGLQWANGSIYTPTGSRYSHSSSLSSDKGLMLVGSLKNAGQEVYVVLYTSVAAYSVTELTATFIQIIEPKAMQTGQVSVDANAIKTALQSEGKIALYGLYFDTGKAIIKPESKAQLDEMAKLMQTQTQQKYFIVGHTDNVGNFDSNMTLSLQRAQAVVEALSSAPYKIAASRLIAKGNANLAPVASNAEETGRARNRRVEMVAQ</sequence>
<dbReference type="CDD" id="cd07185">
    <property type="entry name" value="OmpA_C-like"/>
    <property type="match status" value="1"/>
</dbReference>
<protein>
    <submittedName>
        <fullName evidence="7">OmpA family protein</fullName>
    </submittedName>
</protein>
<feature type="domain" description="OmpA-like" evidence="6">
    <location>
        <begin position="230"/>
        <end position="345"/>
    </location>
</feature>
<evidence type="ECO:0000313" key="8">
    <source>
        <dbReference type="Proteomes" id="UP001589844"/>
    </source>
</evidence>
<accession>A0ABV6IG31</accession>
<dbReference type="Proteomes" id="UP001589844">
    <property type="component" value="Unassembled WGS sequence"/>
</dbReference>
<keyword evidence="2 4" id="KW-0472">Membrane</keyword>
<dbReference type="SUPFAM" id="SSF103088">
    <property type="entry name" value="OmpA-like"/>
    <property type="match status" value="1"/>
</dbReference>
<feature type="chain" id="PRO_5045061430" evidence="5">
    <location>
        <begin position="27"/>
        <end position="345"/>
    </location>
</feature>
<comment type="caution">
    <text evidence="7">The sequence shown here is derived from an EMBL/GenBank/DDBJ whole genome shotgun (WGS) entry which is preliminary data.</text>
</comment>
<name>A0ABV6IG31_9BURK</name>
<evidence type="ECO:0000313" key="7">
    <source>
        <dbReference type="EMBL" id="MFC0350528.1"/>
    </source>
</evidence>
<keyword evidence="5" id="KW-0732">Signal</keyword>
<feature type="signal peptide" evidence="5">
    <location>
        <begin position="1"/>
        <end position="26"/>
    </location>
</feature>
<evidence type="ECO:0000256" key="5">
    <source>
        <dbReference type="SAM" id="SignalP"/>
    </source>
</evidence>
<dbReference type="EMBL" id="JBHLXJ010000013">
    <property type="protein sequence ID" value="MFC0350528.1"/>
    <property type="molecule type" value="Genomic_DNA"/>
</dbReference>
<evidence type="ECO:0000256" key="3">
    <source>
        <dbReference type="ARBA" id="ARBA00023237"/>
    </source>
</evidence>
<dbReference type="RefSeq" id="WP_390212904.1">
    <property type="nucleotide sequence ID" value="NZ_JBHLXJ010000013.1"/>
</dbReference>
<evidence type="ECO:0000259" key="6">
    <source>
        <dbReference type="PROSITE" id="PS51123"/>
    </source>
</evidence>
<dbReference type="InterPro" id="IPR036737">
    <property type="entry name" value="OmpA-like_sf"/>
</dbReference>
<gene>
    <name evidence="7" type="ORF">ACFFJH_11965</name>
</gene>
<keyword evidence="8" id="KW-1185">Reference proteome</keyword>
<dbReference type="PROSITE" id="PS51123">
    <property type="entry name" value="OMPA_2"/>
    <property type="match status" value="1"/>
</dbReference>
<evidence type="ECO:0000256" key="1">
    <source>
        <dbReference type="ARBA" id="ARBA00004442"/>
    </source>
</evidence>
<dbReference type="Pfam" id="PF00691">
    <property type="entry name" value="OmpA"/>
    <property type="match status" value="1"/>
</dbReference>
<dbReference type="Gene3D" id="3.30.1330.60">
    <property type="entry name" value="OmpA-like domain"/>
    <property type="match status" value="1"/>
</dbReference>
<dbReference type="PANTHER" id="PTHR30329:SF21">
    <property type="entry name" value="LIPOPROTEIN YIAD-RELATED"/>
    <property type="match status" value="1"/>
</dbReference>
<dbReference type="InterPro" id="IPR006664">
    <property type="entry name" value="OMP_bac"/>
</dbReference>
<evidence type="ECO:0000256" key="2">
    <source>
        <dbReference type="ARBA" id="ARBA00023136"/>
    </source>
</evidence>
<evidence type="ECO:0000256" key="4">
    <source>
        <dbReference type="PROSITE-ProRule" id="PRU00473"/>
    </source>
</evidence>
<dbReference type="PANTHER" id="PTHR30329">
    <property type="entry name" value="STATOR ELEMENT OF FLAGELLAR MOTOR COMPLEX"/>
    <property type="match status" value="1"/>
</dbReference>
<dbReference type="InterPro" id="IPR050330">
    <property type="entry name" value="Bact_OuterMem_StrucFunc"/>
</dbReference>